<dbReference type="PANTHER" id="PTHR43792">
    <property type="entry name" value="GNAT FAMILY, PUTATIVE (AFU_ORTHOLOGUE AFUA_3G00765)-RELATED-RELATED"/>
    <property type="match status" value="1"/>
</dbReference>
<sequence>MEAILTTKRLLLRPFEPQDAAACLCWLSDPRVMDAVHQPVISSLEEAEQFIAARLPYYSRAHFYDWAIVLKENGRAIGECNASVSLPASCADAGYAISYDCWNRGYMTEALKAVLPFLRKQGFMHIVAACHPSALTSAAVLRKSGMKQMNEVPSLIREMEEEPDLIFYEYSGDPGSRKER</sequence>
<dbReference type="Proteomes" id="UP000461880">
    <property type="component" value="Unassembled WGS sequence"/>
</dbReference>
<dbReference type="SUPFAM" id="SSF55729">
    <property type="entry name" value="Acyl-CoA N-acyltransferases (Nat)"/>
    <property type="match status" value="1"/>
</dbReference>
<organism evidence="2 3">
    <name type="scientific">Stecheria intestinalis</name>
    <dbReference type="NCBI Taxonomy" id="2606630"/>
    <lineage>
        <taxon>Bacteria</taxon>
        <taxon>Bacillati</taxon>
        <taxon>Bacillota</taxon>
        <taxon>Erysipelotrichia</taxon>
        <taxon>Erysipelotrichales</taxon>
        <taxon>Erysipelotrichaceae</taxon>
        <taxon>Stecheria</taxon>
    </lineage>
</organism>
<dbReference type="InterPro" id="IPR051531">
    <property type="entry name" value="N-acetyltransferase"/>
</dbReference>
<keyword evidence="2" id="KW-0808">Transferase</keyword>
<dbReference type="RefSeq" id="WP_105304144.1">
    <property type="nucleotide sequence ID" value="NZ_VUMN01000033.1"/>
</dbReference>
<comment type="caution">
    <text evidence="2">The sequence shown here is derived from an EMBL/GenBank/DDBJ whole genome shotgun (WGS) entry which is preliminary data.</text>
</comment>
<feature type="domain" description="N-acetyltransferase" evidence="1">
    <location>
        <begin position="10"/>
        <end position="164"/>
    </location>
</feature>
<dbReference type="PANTHER" id="PTHR43792:SF1">
    <property type="entry name" value="N-ACETYLTRANSFERASE DOMAIN-CONTAINING PROTEIN"/>
    <property type="match status" value="1"/>
</dbReference>
<name>A0A7X2TGQ7_9FIRM</name>
<dbReference type="InterPro" id="IPR016181">
    <property type="entry name" value="Acyl_CoA_acyltransferase"/>
</dbReference>
<dbReference type="EMBL" id="VUMN01000033">
    <property type="protein sequence ID" value="MSS59480.1"/>
    <property type="molecule type" value="Genomic_DNA"/>
</dbReference>
<dbReference type="InterPro" id="IPR000182">
    <property type="entry name" value="GNAT_dom"/>
</dbReference>
<protein>
    <submittedName>
        <fullName evidence="2">GNAT family N-acetyltransferase</fullName>
    </submittedName>
</protein>
<dbReference type="Gene3D" id="3.40.630.30">
    <property type="match status" value="1"/>
</dbReference>
<dbReference type="Pfam" id="PF13302">
    <property type="entry name" value="Acetyltransf_3"/>
    <property type="match status" value="1"/>
</dbReference>
<keyword evidence="3" id="KW-1185">Reference proteome</keyword>
<gene>
    <name evidence="2" type="ORF">FYJ51_11315</name>
</gene>
<dbReference type="AlphaFoldDB" id="A0A7X2TGQ7"/>
<evidence type="ECO:0000313" key="3">
    <source>
        <dbReference type="Proteomes" id="UP000461880"/>
    </source>
</evidence>
<evidence type="ECO:0000313" key="2">
    <source>
        <dbReference type="EMBL" id="MSS59480.1"/>
    </source>
</evidence>
<dbReference type="PROSITE" id="PS51186">
    <property type="entry name" value="GNAT"/>
    <property type="match status" value="1"/>
</dbReference>
<reference evidence="2 3" key="1">
    <citation type="submission" date="2019-08" db="EMBL/GenBank/DDBJ databases">
        <title>In-depth cultivation of the pig gut microbiome towards novel bacterial diversity and tailored functional studies.</title>
        <authorList>
            <person name="Wylensek D."/>
            <person name="Hitch T.C.A."/>
            <person name="Clavel T."/>
        </authorList>
    </citation>
    <scope>NUCLEOTIDE SEQUENCE [LARGE SCALE GENOMIC DNA]</scope>
    <source>
        <strain evidence="2 3">Oil+RF-744-GAM-WT-6</strain>
    </source>
</reference>
<evidence type="ECO:0000259" key="1">
    <source>
        <dbReference type="PROSITE" id="PS51186"/>
    </source>
</evidence>
<accession>A0A7X2TGQ7</accession>
<dbReference type="GO" id="GO:0016747">
    <property type="term" value="F:acyltransferase activity, transferring groups other than amino-acyl groups"/>
    <property type="evidence" value="ECO:0007669"/>
    <property type="project" value="InterPro"/>
</dbReference>
<proteinExistence type="predicted"/>